<evidence type="ECO:0000256" key="7">
    <source>
        <dbReference type="ARBA" id="ARBA00023315"/>
    </source>
</evidence>
<dbReference type="Gene3D" id="3.40.50.1110">
    <property type="entry name" value="SGNH hydrolase"/>
    <property type="match status" value="1"/>
</dbReference>
<evidence type="ECO:0000259" key="10">
    <source>
        <dbReference type="Pfam" id="PF01757"/>
    </source>
</evidence>
<dbReference type="InterPro" id="IPR036514">
    <property type="entry name" value="SGNH_hydro_sf"/>
</dbReference>
<dbReference type="OrthoDB" id="3404679at2"/>
<protein>
    <submittedName>
        <fullName evidence="11">Peptidoglycan/LPS O-acetylase OafA/YrhL</fullName>
    </submittedName>
</protein>
<keyword evidence="6 9" id="KW-0472">Membrane</keyword>
<dbReference type="GO" id="GO:0005886">
    <property type="term" value="C:plasma membrane"/>
    <property type="evidence" value="ECO:0007669"/>
    <property type="project" value="UniProtKB-SubCell"/>
</dbReference>
<dbReference type="SUPFAM" id="SSF52266">
    <property type="entry name" value="SGNH hydrolase"/>
    <property type="match status" value="1"/>
</dbReference>
<name>A0A495XVC5_9MICO</name>
<feature type="region of interest" description="Disordered" evidence="8">
    <location>
        <begin position="1"/>
        <end position="34"/>
    </location>
</feature>
<feature type="transmembrane region" description="Helical" evidence="9">
    <location>
        <begin position="198"/>
        <end position="218"/>
    </location>
</feature>
<dbReference type="InterPro" id="IPR050879">
    <property type="entry name" value="Acyltransferase_3"/>
</dbReference>
<feature type="transmembrane region" description="Helical" evidence="9">
    <location>
        <begin position="106"/>
        <end position="124"/>
    </location>
</feature>
<evidence type="ECO:0000256" key="9">
    <source>
        <dbReference type="SAM" id="Phobius"/>
    </source>
</evidence>
<evidence type="ECO:0000256" key="2">
    <source>
        <dbReference type="ARBA" id="ARBA00022475"/>
    </source>
</evidence>
<feature type="transmembrane region" description="Helical" evidence="9">
    <location>
        <begin position="66"/>
        <end position="85"/>
    </location>
</feature>
<feature type="compositionally biased region" description="Polar residues" evidence="8">
    <location>
        <begin position="1"/>
        <end position="11"/>
    </location>
</feature>
<dbReference type="GO" id="GO:0016747">
    <property type="term" value="F:acyltransferase activity, transferring groups other than amino-acyl groups"/>
    <property type="evidence" value="ECO:0007669"/>
    <property type="project" value="InterPro"/>
</dbReference>
<comment type="caution">
    <text evidence="11">The sequence shown here is derived from an EMBL/GenBank/DDBJ whole genome shotgun (WGS) entry which is preliminary data.</text>
</comment>
<dbReference type="PANTHER" id="PTHR23028:SF53">
    <property type="entry name" value="ACYL_TRANSF_3 DOMAIN-CONTAINING PROTEIN"/>
    <property type="match status" value="1"/>
</dbReference>
<keyword evidence="5 9" id="KW-1133">Transmembrane helix</keyword>
<organism evidence="11 12">
    <name type="scientific">Terracoccus luteus</name>
    <dbReference type="NCBI Taxonomy" id="53356"/>
    <lineage>
        <taxon>Bacteria</taxon>
        <taxon>Bacillati</taxon>
        <taxon>Actinomycetota</taxon>
        <taxon>Actinomycetes</taxon>
        <taxon>Micrococcales</taxon>
        <taxon>Intrasporangiaceae</taxon>
        <taxon>Terracoccus</taxon>
    </lineage>
</organism>
<evidence type="ECO:0000256" key="8">
    <source>
        <dbReference type="SAM" id="MobiDB-lite"/>
    </source>
</evidence>
<keyword evidence="7" id="KW-0012">Acyltransferase</keyword>
<evidence type="ECO:0000256" key="1">
    <source>
        <dbReference type="ARBA" id="ARBA00004651"/>
    </source>
</evidence>
<dbReference type="Pfam" id="PF01757">
    <property type="entry name" value="Acyl_transf_3"/>
    <property type="match status" value="1"/>
</dbReference>
<feature type="transmembrane region" description="Helical" evidence="9">
    <location>
        <begin position="287"/>
        <end position="308"/>
    </location>
</feature>
<keyword evidence="4 9" id="KW-0812">Transmembrane</keyword>
<evidence type="ECO:0000256" key="5">
    <source>
        <dbReference type="ARBA" id="ARBA00022989"/>
    </source>
</evidence>
<dbReference type="GO" id="GO:0009103">
    <property type="term" value="P:lipopolysaccharide biosynthetic process"/>
    <property type="evidence" value="ECO:0007669"/>
    <property type="project" value="TreeGrafter"/>
</dbReference>
<evidence type="ECO:0000256" key="3">
    <source>
        <dbReference type="ARBA" id="ARBA00022679"/>
    </source>
</evidence>
<feature type="transmembrane region" description="Helical" evidence="9">
    <location>
        <begin position="423"/>
        <end position="442"/>
    </location>
</feature>
<keyword evidence="3" id="KW-0808">Transferase</keyword>
<reference evidence="11 12" key="1">
    <citation type="submission" date="2018-10" db="EMBL/GenBank/DDBJ databases">
        <title>Sequencing the genomes of 1000 actinobacteria strains.</title>
        <authorList>
            <person name="Klenk H.-P."/>
        </authorList>
    </citation>
    <scope>NUCLEOTIDE SEQUENCE [LARGE SCALE GENOMIC DNA]</scope>
    <source>
        <strain evidence="11 12">DSM 44267</strain>
    </source>
</reference>
<accession>A0A495XVC5</accession>
<evidence type="ECO:0000313" key="11">
    <source>
        <dbReference type="EMBL" id="RKT77469.1"/>
    </source>
</evidence>
<feature type="compositionally biased region" description="Low complexity" evidence="8">
    <location>
        <begin position="461"/>
        <end position="520"/>
    </location>
</feature>
<feature type="region of interest" description="Disordered" evidence="8">
    <location>
        <begin position="461"/>
        <end position="521"/>
    </location>
</feature>
<evidence type="ECO:0000256" key="4">
    <source>
        <dbReference type="ARBA" id="ARBA00022692"/>
    </source>
</evidence>
<dbReference type="PANTHER" id="PTHR23028">
    <property type="entry name" value="ACETYLTRANSFERASE"/>
    <property type="match status" value="1"/>
</dbReference>
<gene>
    <name evidence="11" type="ORF">DFJ68_0892</name>
</gene>
<keyword evidence="2" id="KW-1003">Cell membrane</keyword>
<dbReference type="EMBL" id="RBXT01000001">
    <property type="protein sequence ID" value="RKT77469.1"/>
    <property type="molecule type" value="Genomic_DNA"/>
</dbReference>
<dbReference type="Proteomes" id="UP000278440">
    <property type="component" value="Unassembled WGS sequence"/>
</dbReference>
<feature type="compositionally biased region" description="Basic and acidic residues" evidence="8">
    <location>
        <begin position="12"/>
        <end position="26"/>
    </location>
</feature>
<proteinExistence type="predicted"/>
<keyword evidence="12" id="KW-1185">Reference proteome</keyword>
<dbReference type="InterPro" id="IPR002656">
    <property type="entry name" value="Acyl_transf_3_dom"/>
</dbReference>
<feature type="transmembrane region" description="Helical" evidence="9">
    <location>
        <begin position="175"/>
        <end position="191"/>
    </location>
</feature>
<comment type="subcellular location">
    <subcellularLocation>
        <location evidence="1">Cell membrane</location>
        <topology evidence="1">Multi-pass membrane protein</topology>
    </subcellularLocation>
</comment>
<feature type="domain" description="Acyltransferase 3" evidence="10">
    <location>
        <begin position="38"/>
        <end position="390"/>
    </location>
</feature>
<sequence>MLTNVTTSATSRPHDSHRPDVGRRESPAAAPPQLPRIDGLDGLRAVAIAAVVVFHLNASWMPGGFLGVDVFFVVSGFLITSLLVLEHGRTDRLDLPRFWVRRARRLLPALVLVVVTSVLIARTVSSDLLVGIGRQVAGALTFSTNWVEITAGSSYFDQTAPQLFMNFWSLAVEEQFYLLWPLVTVALLAFATSRTRVAVALGLGTVSALLMAVLLDPMGDATRVYYGTDTHLVGLMLGAAVAFAWTSPRLRHLVTPHRWGAAGHLAVPAAGVVLAALMLLLDEGTPFTFRGGIVLACVATAVLVLGVVDQGAHGAAEGAAGGGATTPLQRAMASPVATWVGRRSYSIYLWHWPVILIVASDHPSAPGTIEHVLVRLWCVVVTLALSDLTYRFVETPFRRDGFRGTGRRVLALLLRSSRRTRQVVSATVAVAAVVTGVVLLTAPDRSQTAIMLEQNEAAADAAAPVSPGAGSPTGAPTPGASGAPSATGGPTASATAGASATSKTAPSTAPSTASAGPLAPDQRKAAFTMPAGTEIDAYGDSIMVGSLGALKYYFPGIRIDAKSNRRWSDGLTEVTSRGDDNRRAVVLAFGTNWGTDADQVKAVLDRLGPDRMVVLVNIMGPMSRVDRDNATLASVAEGRPNVAVADWASAVRSHPDQLQSDRIHPSLTGAHLFSKTVRQALADLSERNTGTKVSLPDLPMP</sequence>
<evidence type="ECO:0000256" key="6">
    <source>
        <dbReference type="ARBA" id="ARBA00023136"/>
    </source>
</evidence>
<feature type="transmembrane region" description="Helical" evidence="9">
    <location>
        <begin position="259"/>
        <end position="281"/>
    </location>
</feature>
<feature type="transmembrane region" description="Helical" evidence="9">
    <location>
        <begin position="230"/>
        <end position="247"/>
    </location>
</feature>
<dbReference type="AlphaFoldDB" id="A0A495XVC5"/>
<evidence type="ECO:0000313" key="12">
    <source>
        <dbReference type="Proteomes" id="UP000278440"/>
    </source>
</evidence>